<evidence type="ECO:0000313" key="1">
    <source>
        <dbReference type="EMBL" id="KHS57914.1"/>
    </source>
</evidence>
<organism evidence="1 2">
    <name type="scientific">Terrisporobacter othiniensis</name>
    <dbReference type="NCBI Taxonomy" id="1577792"/>
    <lineage>
        <taxon>Bacteria</taxon>
        <taxon>Bacillati</taxon>
        <taxon>Bacillota</taxon>
        <taxon>Clostridia</taxon>
        <taxon>Peptostreptococcales</taxon>
        <taxon>Peptostreptococcaceae</taxon>
        <taxon>Terrisporobacter</taxon>
    </lineage>
</organism>
<dbReference type="RefSeq" id="WP_039678944.1">
    <property type="nucleotide sequence ID" value="NZ_JAWGXO010000005.1"/>
</dbReference>
<comment type="caution">
    <text evidence="1">The sequence shown here is derived from an EMBL/GenBank/DDBJ whole genome shotgun (WGS) entry which is preliminary data.</text>
</comment>
<dbReference type="AlphaFoldDB" id="A0A0B3VYS7"/>
<keyword evidence="2" id="KW-1185">Reference proteome</keyword>
<evidence type="ECO:0000313" key="2">
    <source>
        <dbReference type="Proteomes" id="UP000031189"/>
    </source>
</evidence>
<reference evidence="1 2" key="1">
    <citation type="submission" date="2014-12" db="EMBL/GenBank/DDBJ databases">
        <title>Draft genome sequence of Terrisporobacter sp. 08-306576, isolated from the blood culture of a bacteremia patient.</title>
        <authorList>
            <person name="Lund L.C."/>
            <person name="Sydenham T.V."/>
            <person name="Hogh S.V."/>
            <person name="Skov M.N."/>
            <person name="Kemp M."/>
            <person name="Justesen U.S."/>
        </authorList>
    </citation>
    <scope>NUCLEOTIDE SEQUENCE [LARGE SCALE GENOMIC DNA]</scope>
    <source>
        <strain evidence="1 2">08-306576</strain>
    </source>
</reference>
<dbReference type="STRING" id="1577792.QX51_05705"/>
<sequence>MRKDRVRILYKNNFERIVEESNVRNFSALIGWMEDFNEGNQVPTLVLFGRDLGSNFSINKSNVKEIEFMD</sequence>
<name>A0A0B3VYS7_9FIRM</name>
<proteinExistence type="predicted"/>
<protein>
    <submittedName>
        <fullName evidence="1">Uncharacterized protein</fullName>
    </submittedName>
</protein>
<accession>A0A0B3VYS7</accession>
<dbReference type="EMBL" id="JWHR01000060">
    <property type="protein sequence ID" value="KHS57914.1"/>
    <property type="molecule type" value="Genomic_DNA"/>
</dbReference>
<gene>
    <name evidence="1" type="ORF">QX51_05705</name>
</gene>
<dbReference type="Proteomes" id="UP000031189">
    <property type="component" value="Unassembled WGS sequence"/>
</dbReference>
<dbReference type="OrthoDB" id="1755363at2"/>